<dbReference type="AlphaFoldDB" id="A0A5N7AIY7"/>
<accession>A0A5N7AIY7</accession>
<dbReference type="GeneID" id="43649512"/>
<gene>
    <name evidence="1" type="ORF">BDV27DRAFT_120275</name>
</gene>
<dbReference type="OrthoDB" id="10447046at2759"/>
<dbReference type="Proteomes" id="UP000326268">
    <property type="component" value="Unassembled WGS sequence"/>
</dbReference>
<name>A0A5N7AIY7_9EURO</name>
<organism evidence="1 2">
    <name type="scientific">Aspergillus caelatus</name>
    <dbReference type="NCBI Taxonomy" id="61420"/>
    <lineage>
        <taxon>Eukaryota</taxon>
        <taxon>Fungi</taxon>
        <taxon>Dikarya</taxon>
        <taxon>Ascomycota</taxon>
        <taxon>Pezizomycotina</taxon>
        <taxon>Eurotiomycetes</taxon>
        <taxon>Eurotiomycetidae</taxon>
        <taxon>Eurotiales</taxon>
        <taxon>Aspergillaceae</taxon>
        <taxon>Aspergillus</taxon>
        <taxon>Aspergillus subgen. Circumdati</taxon>
    </lineage>
</organism>
<sequence length="60" mass="6707">MHKLSTQALPADESSEAIWGSPRCFAFPTLMEAVWGPYHMPITLRPAEFEVRTSNTAATR</sequence>
<dbReference type="RefSeq" id="XP_031932935.1">
    <property type="nucleotide sequence ID" value="XM_032065066.1"/>
</dbReference>
<reference evidence="1 2" key="1">
    <citation type="submission" date="2019-04" db="EMBL/GenBank/DDBJ databases">
        <title>Friends and foes A comparative genomics studyof 23 Aspergillus species from section Flavi.</title>
        <authorList>
            <consortium name="DOE Joint Genome Institute"/>
            <person name="Kjaerbolling I."/>
            <person name="Vesth T."/>
            <person name="Frisvad J.C."/>
            <person name="Nybo J.L."/>
            <person name="Theobald S."/>
            <person name="Kildgaard S."/>
            <person name="Isbrandt T."/>
            <person name="Kuo A."/>
            <person name="Sato A."/>
            <person name="Lyhne E.K."/>
            <person name="Kogle M.E."/>
            <person name="Wiebenga A."/>
            <person name="Kun R.S."/>
            <person name="Lubbers R.J."/>
            <person name="Makela M.R."/>
            <person name="Barry K."/>
            <person name="Chovatia M."/>
            <person name="Clum A."/>
            <person name="Daum C."/>
            <person name="Haridas S."/>
            <person name="He G."/>
            <person name="LaButti K."/>
            <person name="Lipzen A."/>
            <person name="Mondo S."/>
            <person name="Riley R."/>
            <person name="Salamov A."/>
            <person name="Simmons B.A."/>
            <person name="Magnuson J.K."/>
            <person name="Henrissat B."/>
            <person name="Mortensen U.H."/>
            <person name="Larsen T.O."/>
            <person name="Devries R.P."/>
            <person name="Grigoriev I.V."/>
            <person name="Machida M."/>
            <person name="Baker S.E."/>
            <person name="Andersen M.R."/>
        </authorList>
    </citation>
    <scope>NUCLEOTIDE SEQUENCE [LARGE SCALE GENOMIC DNA]</scope>
    <source>
        <strain evidence="1 2">CBS 763.97</strain>
    </source>
</reference>
<keyword evidence="2" id="KW-1185">Reference proteome</keyword>
<evidence type="ECO:0000313" key="2">
    <source>
        <dbReference type="Proteomes" id="UP000326268"/>
    </source>
</evidence>
<protein>
    <submittedName>
        <fullName evidence="1">Uncharacterized protein</fullName>
    </submittedName>
</protein>
<proteinExistence type="predicted"/>
<evidence type="ECO:0000313" key="1">
    <source>
        <dbReference type="EMBL" id="KAE8369854.1"/>
    </source>
</evidence>
<dbReference type="EMBL" id="ML737570">
    <property type="protein sequence ID" value="KAE8369854.1"/>
    <property type="molecule type" value="Genomic_DNA"/>
</dbReference>